<feature type="signal peptide" evidence="1">
    <location>
        <begin position="1"/>
        <end position="22"/>
    </location>
</feature>
<dbReference type="Proteomes" id="UP000439591">
    <property type="component" value="Unassembled WGS sequence"/>
</dbReference>
<protein>
    <submittedName>
        <fullName evidence="3">Uncharacterized protein</fullName>
    </submittedName>
</protein>
<accession>A0A5S9N2M7</accession>
<name>A0A5S9N2M7_9GAMM</name>
<evidence type="ECO:0000256" key="1">
    <source>
        <dbReference type="SAM" id="SignalP"/>
    </source>
</evidence>
<evidence type="ECO:0000313" key="5">
    <source>
        <dbReference type="Proteomes" id="UP000439591"/>
    </source>
</evidence>
<dbReference type="EMBL" id="CACSIK010000001">
    <property type="protein sequence ID" value="CAA0082859.1"/>
    <property type="molecule type" value="Genomic_DNA"/>
</dbReference>
<keyword evidence="4" id="KW-1185">Reference proteome</keyword>
<keyword evidence="1" id="KW-0732">Signal</keyword>
<dbReference type="EMBL" id="CACSIM010000001">
    <property type="protein sequence ID" value="CAA0083929.1"/>
    <property type="molecule type" value="Genomic_DNA"/>
</dbReference>
<dbReference type="PROSITE" id="PS51257">
    <property type="entry name" value="PROKAR_LIPOPROTEIN"/>
    <property type="match status" value="1"/>
</dbReference>
<proteinExistence type="predicted"/>
<reference evidence="4 5" key="1">
    <citation type="submission" date="2019-11" db="EMBL/GenBank/DDBJ databases">
        <authorList>
            <person name="Holert J."/>
        </authorList>
    </citation>
    <scope>NUCLEOTIDE SEQUENCE [LARGE SCALE GENOMIC DNA]</scope>
    <source>
        <strain evidence="3">BC3_2A</strain>
        <strain evidence="2">SB11_1A</strain>
    </source>
</reference>
<dbReference type="RefSeq" id="WP_200842586.1">
    <property type="nucleotide sequence ID" value="NZ_CACSIK010000001.1"/>
</dbReference>
<feature type="chain" id="PRO_5036150387" evidence="1">
    <location>
        <begin position="23"/>
        <end position="287"/>
    </location>
</feature>
<evidence type="ECO:0000313" key="4">
    <source>
        <dbReference type="Proteomes" id="UP000435877"/>
    </source>
</evidence>
<evidence type="ECO:0000313" key="3">
    <source>
        <dbReference type="EMBL" id="CAA0083929.1"/>
    </source>
</evidence>
<dbReference type="AlphaFoldDB" id="A0A5S9N2M7"/>
<gene>
    <name evidence="2" type="ORF">IHBHHGIJ_00471</name>
    <name evidence="3" type="ORF">KFEGEMFD_00679</name>
</gene>
<organism evidence="3 5">
    <name type="scientific">Zhongshania aliphaticivorans</name>
    <dbReference type="NCBI Taxonomy" id="1470434"/>
    <lineage>
        <taxon>Bacteria</taxon>
        <taxon>Pseudomonadati</taxon>
        <taxon>Pseudomonadota</taxon>
        <taxon>Gammaproteobacteria</taxon>
        <taxon>Cellvibrionales</taxon>
        <taxon>Spongiibacteraceae</taxon>
        <taxon>Zhongshania</taxon>
    </lineage>
</organism>
<dbReference type="Proteomes" id="UP000435877">
    <property type="component" value="Unassembled WGS sequence"/>
</dbReference>
<sequence>MIKIIKLIIFTFFVVYFASSCAMTTTPAPVRLSHGVDESSGGLPSYIVRIANATFYLEKTGGGLSSMVDKDGIDWIGFHKEPGSGWKGEYRGFPNAIHKQDGSYFHAMNAGTDPARSELTVEESDHVQIIFTSANGKWQGQWDFYADRCDFTMTAVSPGYKYWVQYEGVPGGEMDKDDFWYASADNKSHLIDEPFKGDLPAPEWYAFGDVKSPRMLYILHHEDDEYPDDYLSRPYMTVLGFGRSVKAKHLTSPQTFSIGFVESTEHQQVEHTLKGILDGLAAPTSGR</sequence>
<evidence type="ECO:0000313" key="2">
    <source>
        <dbReference type="EMBL" id="CAA0082859.1"/>
    </source>
</evidence>